<evidence type="ECO:0000256" key="4">
    <source>
        <dbReference type="ARBA" id="ARBA00023002"/>
    </source>
</evidence>
<organism evidence="6 7">
    <name type="scientific">Marinagarivorans cellulosilyticus</name>
    <dbReference type="NCBI Taxonomy" id="2721545"/>
    <lineage>
        <taxon>Bacteria</taxon>
        <taxon>Pseudomonadati</taxon>
        <taxon>Pseudomonadota</taxon>
        <taxon>Gammaproteobacteria</taxon>
        <taxon>Cellvibrionales</taxon>
        <taxon>Cellvibrionaceae</taxon>
        <taxon>Marinagarivorans</taxon>
    </lineage>
</organism>
<dbReference type="Proteomes" id="UP001320119">
    <property type="component" value="Chromosome"/>
</dbReference>
<evidence type="ECO:0000313" key="6">
    <source>
        <dbReference type="EMBL" id="BCD98262.1"/>
    </source>
</evidence>
<dbReference type="InterPro" id="IPR016428">
    <property type="entry name" value="QueF_type2"/>
</dbReference>
<keyword evidence="3" id="KW-0521">NADP</keyword>
<dbReference type="AlphaFoldDB" id="A0AAN1WIN0"/>
<dbReference type="InterPro" id="IPR029139">
    <property type="entry name" value="QueF_N"/>
</dbReference>
<proteinExistence type="predicted"/>
<sequence length="276" mass="31156">MTNNNRFGLELGLGKQQAYQDQYNPALLQPIARDICRQHLAVNTFNGVDIWTGYELSWLDLTGKPRVAIAEFSFPANSSHIIESKSFKYYLNSFNQTPLNDDELAQKLKHDLSLAAGGEVGISITAVNDYQHPPTQLTHFTCVDDLALASPCYTPSQNLLIAQPACVDKNLSQRLNSHLLKSNCPVTGQPDWASVWLEIEGAQLHEESFLAYIVSYRGHQDFHENCVEQMYCDIWQALKPTSLWIYARYTRRGGLDINPFRCSHTQQPPAVKAARQ</sequence>
<dbReference type="RefSeq" id="WP_236982494.1">
    <property type="nucleotide sequence ID" value="NZ_AP023086.1"/>
</dbReference>
<feature type="domain" description="NADPH-dependent 7-cyano-7-deazaguanine reductase N-terminal" evidence="5">
    <location>
        <begin position="19"/>
        <end position="123"/>
    </location>
</feature>
<dbReference type="KEGG" id="marq:MARGE09_P2463"/>
<keyword evidence="4 6" id="KW-0560">Oxidoreductase</keyword>
<dbReference type="InterPro" id="IPR029500">
    <property type="entry name" value="QueF"/>
</dbReference>
<dbReference type="Pfam" id="PF14489">
    <property type="entry name" value="QueF"/>
    <property type="match status" value="1"/>
</dbReference>
<gene>
    <name evidence="6" type="ORF">MARGE09_P2463</name>
</gene>
<dbReference type="GO" id="GO:0008616">
    <property type="term" value="P:tRNA queuosine(34) biosynthetic process"/>
    <property type="evidence" value="ECO:0007669"/>
    <property type="project" value="UniProtKB-KW"/>
</dbReference>
<dbReference type="InterPro" id="IPR043133">
    <property type="entry name" value="GTP-CH-I_C/QueF"/>
</dbReference>
<dbReference type="PIRSF" id="PIRSF004750">
    <property type="entry name" value="Nitrile_oxidored_YqcD_prd"/>
    <property type="match status" value="1"/>
</dbReference>
<dbReference type="PANTHER" id="PTHR34354:SF1">
    <property type="entry name" value="NADPH-DEPENDENT 7-CYANO-7-DEAZAGUANINE REDUCTASE"/>
    <property type="match status" value="1"/>
</dbReference>
<name>A0AAN1WIN0_9GAMM</name>
<keyword evidence="7" id="KW-1185">Reference proteome</keyword>
<accession>A0AAN1WIN0</accession>
<dbReference type="GO" id="GO:0005737">
    <property type="term" value="C:cytoplasm"/>
    <property type="evidence" value="ECO:0007669"/>
    <property type="project" value="InterPro"/>
</dbReference>
<dbReference type="InterPro" id="IPR050084">
    <property type="entry name" value="NADPH_dep_7-cyano-7-deazaG_red"/>
</dbReference>
<evidence type="ECO:0000259" key="5">
    <source>
        <dbReference type="Pfam" id="PF14819"/>
    </source>
</evidence>
<dbReference type="SUPFAM" id="SSF55620">
    <property type="entry name" value="Tetrahydrobiopterin biosynthesis enzymes-like"/>
    <property type="match status" value="1"/>
</dbReference>
<evidence type="ECO:0000313" key="7">
    <source>
        <dbReference type="Proteomes" id="UP001320119"/>
    </source>
</evidence>
<dbReference type="GO" id="GO:0033739">
    <property type="term" value="F:preQ1 synthase activity"/>
    <property type="evidence" value="ECO:0007669"/>
    <property type="project" value="UniProtKB-EC"/>
</dbReference>
<protein>
    <submittedName>
        <fullName evidence="6">7-cyano-7-deazaguanine reductase</fullName>
        <ecNumber evidence="6">1.7.1.13</ecNumber>
    </submittedName>
</protein>
<dbReference type="Pfam" id="PF14819">
    <property type="entry name" value="QueF_N"/>
    <property type="match status" value="1"/>
</dbReference>
<dbReference type="PANTHER" id="PTHR34354">
    <property type="entry name" value="NADPH-DEPENDENT 7-CYANO-7-DEAZAGUANINE REDUCTASE"/>
    <property type="match status" value="1"/>
</dbReference>
<evidence type="ECO:0000256" key="2">
    <source>
        <dbReference type="ARBA" id="ARBA00022785"/>
    </source>
</evidence>
<evidence type="ECO:0000256" key="3">
    <source>
        <dbReference type="ARBA" id="ARBA00022857"/>
    </source>
</evidence>
<dbReference type="EMBL" id="AP023086">
    <property type="protein sequence ID" value="BCD98262.1"/>
    <property type="molecule type" value="Genomic_DNA"/>
</dbReference>
<keyword evidence="2" id="KW-0671">Queuosine biosynthesis</keyword>
<evidence type="ECO:0000256" key="1">
    <source>
        <dbReference type="ARBA" id="ARBA00022490"/>
    </source>
</evidence>
<dbReference type="NCBIfam" id="TIGR03138">
    <property type="entry name" value="QueF"/>
    <property type="match status" value="1"/>
</dbReference>
<keyword evidence="1" id="KW-0963">Cytoplasm</keyword>
<dbReference type="EC" id="1.7.1.13" evidence="6"/>
<dbReference type="Gene3D" id="3.30.1130.10">
    <property type="match status" value="2"/>
</dbReference>
<reference evidence="6 7" key="1">
    <citation type="journal article" date="2022" name="IScience">
        <title>An ultrasensitive nanofiber-based assay for enzymatic hydrolysis and deep-sea microbial degradation of cellulose.</title>
        <authorList>
            <person name="Tsudome M."/>
            <person name="Tachioka M."/>
            <person name="Miyazaki M."/>
            <person name="Uchimura K."/>
            <person name="Tsuda M."/>
            <person name="Takaki Y."/>
            <person name="Deguchi S."/>
        </authorList>
    </citation>
    <scope>NUCLEOTIDE SEQUENCE [LARGE SCALE GENOMIC DNA]</scope>
    <source>
        <strain evidence="6 7">GE09</strain>
    </source>
</reference>